<dbReference type="InterPro" id="IPR014445">
    <property type="entry name" value="Gln-dep_NAD_synthase"/>
</dbReference>
<dbReference type="HAMAP" id="MF_02090">
    <property type="entry name" value="NadE_glutamine_dep"/>
    <property type="match status" value="1"/>
</dbReference>
<evidence type="ECO:0000256" key="9">
    <source>
        <dbReference type="RuleBase" id="RU003811"/>
    </source>
</evidence>
<evidence type="ECO:0000256" key="8">
    <source>
        <dbReference type="PIRNR" id="PIRNR006630"/>
    </source>
</evidence>
<comment type="catalytic activity">
    <reaction evidence="7 8">
        <text>deamido-NAD(+) + L-glutamine + ATP + H2O = L-glutamate + AMP + diphosphate + NAD(+) + H(+)</text>
        <dbReference type="Rhea" id="RHEA:24384"/>
        <dbReference type="ChEBI" id="CHEBI:15377"/>
        <dbReference type="ChEBI" id="CHEBI:15378"/>
        <dbReference type="ChEBI" id="CHEBI:29985"/>
        <dbReference type="ChEBI" id="CHEBI:30616"/>
        <dbReference type="ChEBI" id="CHEBI:33019"/>
        <dbReference type="ChEBI" id="CHEBI:57540"/>
        <dbReference type="ChEBI" id="CHEBI:58359"/>
        <dbReference type="ChEBI" id="CHEBI:58437"/>
        <dbReference type="ChEBI" id="CHEBI:456215"/>
        <dbReference type="EC" id="6.3.5.1"/>
    </reaction>
</comment>
<dbReference type="InterPro" id="IPR041856">
    <property type="entry name" value="NAD+_synth_C"/>
</dbReference>
<feature type="binding site" evidence="7">
    <location>
        <position position="651"/>
    </location>
    <ligand>
        <name>deamido-NAD(+)</name>
        <dbReference type="ChEBI" id="CHEBI:58437"/>
        <note>ligand shared between two neighboring subunits</note>
    </ligand>
</feature>
<keyword evidence="4 7" id="KW-0547">Nucleotide-binding</keyword>
<accession>A0A094YIX4</accession>
<feature type="binding site" evidence="7">
    <location>
        <position position="471"/>
    </location>
    <ligand>
        <name>deamido-NAD(+)</name>
        <dbReference type="ChEBI" id="CHEBI:58437"/>
        <note>ligand shared between two neighboring subunits</note>
    </ligand>
</feature>
<dbReference type="STRING" id="104102.AtDm6_3606"/>
<feature type="binding site" evidence="7">
    <location>
        <begin position="381"/>
        <end position="388"/>
    </location>
    <ligand>
        <name>ATP</name>
        <dbReference type="ChEBI" id="CHEBI:30616"/>
    </ligand>
</feature>
<comment type="function">
    <text evidence="7">Catalyzes the ATP-dependent amidation of deamido-NAD to form NAD. Uses L-glutamine as a nitrogen source.</text>
</comment>
<dbReference type="FunFam" id="1.10.10.1140:FF:000001">
    <property type="entry name" value="Glutamine-dependent NAD(+) synthetase"/>
    <property type="match status" value="1"/>
</dbReference>
<dbReference type="GeneID" id="89478262"/>
<keyword evidence="6 7" id="KW-0520">NAD</keyword>
<evidence type="ECO:0000256" key="7">
    <source>
        <dbReference type="HAMAP-Rule" id="MF_02090"/>
    </source>
</evidence>
<keyword evidence="5 7" id="KW-0067">ATP-binding</keyword>
<dbReference type="GO" id="GO:0004359">
    <property type="term" value="F:glutaminase activity"/>
    <property type="evidence" value="ECO:0007669"/>
    <property type="project" value="InterPro"/>
</dbReference>
<keyword evidence="3 7" id="KW-0436">Ligase</keyword>
<dbReference type="PANTHER" id="PTHR23090:SF9">
    <property type="entry name" value="GLUTAMINE-DEPENDENT NAD(+) SYNTHETASE"/>
    <property type="match status" value="1"/>
</dbReference>
<name>A0A094YIX4_9PROT</name>
<comment type="caution">
    <text evidence="11">The sequence shown here is derived from an EMBL/GenBank/DDBJ whole genome shotgun (WGS) entry which is preliminary data.</text>
</comment>
<gene>
    <name evidence="7" type="primary">nadE</name>
    <name evidence="11" type="ORF">AtDm6_3606</name>
</gene>
<dbReference type="EMBL" id="JOKM01000123">
    <property type="protein sequence ID" value="KGB20599.1"/>
    <property type="molecule type" value="Genomic_DNA"/>
</dbReference>
<dbReference type="NCBIfam" id="NF002730">
    <property type="entry name" value="PRK02628.1"/>
    <property type="match status" value="1"/>
</dbReference>
<dbReference type="CDD" id="cd00553">
    <property type="entry name" value="NAD_synthase"/>
    <property type="match status" value="1"/>
</dbReference>
<evidence type="ECO:0000259" key="10">
    <source>
        <dbReference type="PROSITE" id="PS50263"/>
    </source>
</evidence>
<organism evidence="11 12">
    <name type="scientific">Acetobacter tropicalis</name>
    <dbReference type="NCBI Taxonomy" id="104102"/>
    <lineage>
        <taxon>Bacteria</taxon>
        <taxon>Pseudomonadati</taxon>
        <taxon>Pseudomonadota</taxon>
        <taxon>Alphaproteobacteria</taxon>
        <taxon>Acetobacterales</taxon>
        <taxon>Acetobacteraceae</taxon>
        <taxon>Acetobacter</taxon>
    </lineage>
</organism>
<dbReference type="PANTHER" id="PTHR23090">
    <property type="entry name" value="NH 3 /GLUTAMINE-DEPENDENT NAD + SYNTHETASE"/>
    <property type="match status" value="1"/>
</dbReference>
<protein>
    <recommendedName>
        <fullName evidence="7 8">Glutamine-dependent NAD(+) synthetase</fullName>
        <ecNumber evidence="7 8">6.3.5.1</ecNumber>
    </recommendedName>
    <alternativeName>
        <fullName evidence="7 8">NAD(+) synthase [glutamine-hydrolyzing]</fullName>
    </alternativeName>
</protein>
<reference evidence="11 12" key="1">
    <citation type="submission" date="2014-06" db="EMBL/GenBank/DDBJ databases">
        <title>Functional and comparative genomic analyses of the Drosophila gut microbiota identify candidate symbiosis factors.</title>
        <authorList>
            <person name="Newell P.D."/>
            <person name="Chaston J.M."/>
            <person name="Douglas A.E."/>
        </authorList>
    </citation>
    <scope>NUCLEOTIDE SEQUENCE [LARGE SCALE GENOMIC DNA]</scope>
    <source>
        <strain evidence="11 12">DmCS_006</strain>
    </source>
</reference>
<dbReference type="FunFam" id="3.40.50.620:FF:000155">
    <property type="entry name" value="Glutamine-dependent NAD(+) synthetase"/>
    <property type="match status" value="1"/>
</dbReference>
<dbReference type="Pfam" id="PF02540">
    <property type="entry name" value="NAD_synthase"/>
    <property type="match status" value="1"/>
</dbReference>
<sequence>MTPVSGSGGQFMPVSPFHVLYHQGFARVAACTVPVSLADPATNVQRILAAAQTASEEGCALCVFPELGLSGYAIDDLRQQEALLNAVEKALTDLAAASASLLSVLVVGAPLRHNNTLYNCAVILHRGTILGIVPKSFLPNYREFYEARHFTPGAGVRGQSILLDGRVVPFGADLLFDATDLPGFCLGVEICEDMWVPVPPGTLAALAGATLLANPSASDITVGKAETRTLLCQSQSARCVAAYIYAAAGAGESTTDVAWDGQISIFENGVLLAESERFPSTAQTVTADIDLMLLRQERLRMGSFAANAQAMAANAPDWRRISFTLAPPQADLGLRRPLARFPFVPSDPARLAQDCFEAFTIQVTALKQRLRASGAKTMVIGISGGLDSTQALLVAVRAADELGWPRSAVLGYTMPGFGTTEKTLASAQALMAALGTGNELLDIRPAATLMLKEIKHPFAQGEPVHDITFENVQAGLRTDFLFRLANMHNGLVIGTGDLSELALGWCTYGVGDQMAHYNVNAGLPKTLIQHIIRWAIVSGHFSADVTPLLSTILATEISPELVPAGADGSIQSTEDIIGPYALHDFTLFYVLRYGFTPSRIAYMAQQAWQDADAGAWPPGFPQAERKTYDLPTIKHWLRVFLRRFFATSQFKRSAMPNGPKIMAGGSLSPRGDWRAPSDGNATLWLTELEQNVP</sequence>
<evidence type="ECO:0000256" key="2">
    <source>
        <dbReference type="ARBA" id="ARBA00007145"/>
    </source>
</evidence>
<dbReference type="PATRIC" id="fig|104102.7.peg.3551"/>
<dbReference type="GO" id="GO:0003952">
    <property type="term" value="F:NAD+ synthase (glutamine-hydrolyzing) activity"/>
    <property type="evidence" value="ECO:0007669"/>
    <property type="project" value="UniProtKB-UniRule"/>
</dbReference>
<dbReference type="InterPro" id="IPR003694">
    <property type="entry name" value="NAD_synthase"/>
</dbReference>
<keyword evidence="12" id="KW-1185">Reference proteome</keyword>
<dbReference type="Gene3D" id="3.40.50.620">
    <property type="entry name" value="HUPs"/>
    <property type="match status" value="1"/>
</dbReference>
<dbReference type="CDD" id="cd07570">
    <property type="entry name" value="GAT_Gln-NAD-synth"/>
    <property type="match status" value="1"/>
</dbReference>
<feature type="binding site" evidence="7">
    <location>
        <position position="500"/>
    </location>
    <ligand>
        <name>deamido-NAD(+)</name>
        <dbReference type="ChEBI" id="CHEBI:58437"/>
        <note>ligand shared between two neighboring subunits</note>
    </ligand>
</feature>
<feature type="binding site" evidence="7">
    <location>
        <position position="495"/>
    </location>
    <ligand>
        <name>ATP</name>
        <dbReference type="ChEBI" id="CHEBI:30616"/>
    </ligand>
</feature>
<dbReference type="PIRSF" id="PIRSF006630">
    <property type="entry name" value="NADS_GAT"/>
    <property type="match status" value="1"/>
</dbReference>
<comment type="pathway">
    <text evidence="1 7 8">Cofactor biosynthesis; NAD(+) biosynthesis; NAD(+) from deamido-NAD(+) (L-Gln route): step 1/1.</text>
</comment>
<evidence type="ECO:0000313" key="12">
    <source>
        <dbReference type="Proteomes" id="UP000029448"/>
    </source>
</evidence>
<dbReference type="GO" id="GO:0008795">
    <property type="term" value="F:NAD+ synthase activity"/>
    <property type="evidence" value="ECO:0007669"/>
    <property type="project" value="UniProtKB-UniRule"/>
</dbReference>
<dbReference type="SUPFAM" id="SSF56317">
    <property type="entry name" value="Carbon-nitrogen hydrolase"/>
    <property type="match status" value="1"/>
</dbReference>
<evidence type="ECO:0000313" key="11">
    <source>
        <dbReference type="EMBL" id="KGB20599.1"/>
    </source>
</evidence>
<dbReference type="GO" id="GO:0005524">
    <property type="term" value="F:ATP binding"/>
    <property type="evidence" value="ECO:0007669"/>
    <property type="project" value="UniProtKB-UniRule"/>
</dbReference>
<dbReference type="AlphaFoldDB" id="A0A094YIX4"/>
<dbReference type="EC" id="6.3.5.1" evidence="7 8"/>
<feature type="binding site" evidence="7">
    <location>
        <position position="141"/>
    </location>
    <ligand>
        <name>L-glutamine</name>
        <dbReference type="ChEBI" id="CHEBI:58359"/>
    </ligand>
</feature>
<comment type="similarity">
    <text evidence="2 7 8">In the C-terminal section; belongs to the NAD synthetase family.</text>
</comment>
<comment type="similarity">
    <text evidence="9">Belongs to the NAD synthetase family.</text>
</comment>
<proteinExistence type="inferred from homology"/>
<feature type="active site" description="Proton acceptor; for glutaminase activity" evidence="7">
    <location>
        <position position="66"/>
    </location>
</feature>
<feature type="active site" description="For glutaminase activity" evidence="7">
    <location>
        <position position="135"/>
    </location>
</feature>
<dbReference type="GO" id="GO:0005737">
    <property type="term" value="C:cytoplasm"/>
    <property type="evidence" value="ECO:0007669"/>
    <property type="project" value="InterPro"/>
</dbReference>
<dbReference type="GO" id="GO:0009435">
    <property type="term" value="P:NAD+ biosynthetic process"/>
    <property type="evidence" value="ECO:0007669"/>
    <property type="project" value="UniProtKB-UniRule"/>
</dbReference>
<feature type="binding site" evidence="7">
    <location>
        <begin position="505"/>
        <end position="508"/>
    </location>
    <ligand>
        <name>deamido-NAD(+)</name>
        <dbReference type="ChEBI" id="CHEBI:58437"/>
        <note>ligand shared between two neighboring subunits</note>
    </ligand>
</feature>
<evidence type="ECO:0000256" key="1">
    <source>
        <dbReference type="ARBA" id="ARBA00005188"/>
    </source>
</evidence>
<dbReference type="PROSITE" id="PS50263">
    <property type="entry name" value="CN_HYDROLASE"/>
    <property type="match status" value="1"/>
</dbReference>
<feature type="domain" description="CN hydrolase" evidence="10">
    <location>
        <begin position="26"/>
        <end position="291"/>
    </location>
</feature>
<evidence type="ECO:0000256" key="5">
    <source>
        <dbReference type="ARBA" id="ARBA00022840"/>
    </source>
</evidence>
<dbReference type="UniPathway" id="UPA00253">
    <property type="reaction ID" value="UER00334"/>
</dbReference>
<evidence type="ECO:0000256" key="4">
    <source>
        <dbReference type="ARBA" id="ARBA00022741"/>
    </source>
</evidence>
<dbReference type="InterPro" id="IPR014729">
    <property type="entry name" value="Rossmann-like_a/b/a_fold"/>
</dbReference>
<dbReference type="RefSeq" id="WP_052051585.1">
    <property type="nucleotide sequence ID" value="NZ_JACAOJ010000037.1"/>
</dbReference>
<dbReference type="Proteomes" id="UP000029448">
    <property type="component" value="Unassembled WGS sequence"/>
</dbReference>
<dbReference type="Pfam" id="PF00795">
    <property type="entry name" value="CN_hydrolase"/>
    <property type="match status" value="1"/>
</dbReference>
<dbReference type="Gene3D" id="3.60.110.10">
    <property type="entry name" value="Carbon-nitrogen hydrolase"/>
    <property type="match status" value="1"/>
</dbReference>
<dbReference type="InterPro" id="IPR003010">
    <property type="entry name" value="C-N_Hydrolase"/>
</dbReference>
<dbReference type="NCBIfam" id="TIGR00552">
    <property type="entry name" value="nadE"/>
    <property type="match status" value="1"/>
</dbReference>
<dbReference type="InterPro" id="IPR022310">
    <property type="entry name" value="NAD/GMP_synthase"/>
</dbReference>
<feature type="active site" description="Nucleophile; for glutaminase activity" evidence="7">
    <location>
        <position position="191"/>
    </location>
</feature>
<feature type="binding site" evidence="7">
    <location>
        <position position="224"/>
    </location>
    <ligand>
        <name>L-glutamine</name>
        <dbReference type="ChEBI" id="CHEBI:58359"/>
    </ligand>
</feature>
<dbReference type="Gene3D" id="1.10.10.1140">
    <property type="entry name" value="Glutamine-dependent NAD+ synthetase, C-terminal domain"/>
    <property type="match status" value="1"/>
</dbReference>
<dbReference type="InterPro" id="IPR036526">
    <property type="entry name" value="C-N_Hydrolase_sf"/>
</dbReference>
<dbReference type="SUPFAM" id="SSF52402">
    <property type="entry name" value="Adenine nucleotide alpha hydrolases-like"/>
    <property type="match status" value="1"/>
</dbReference>
<evidence type="ECO:0000256" key="3">
    <source>
        <dbReference type="ARBA" id="ARBA00022598"/>
    </source>
</evidence>
<evidence type="ECO:0000256" key="6">
    <source>
        <dbReference type="ARBA" id="ARBA00023027"/>
    </source>
</evidence>
<feature type="binding site" evidence="7">
    <location>
        <position position="218"/>
    </location>
    <ligand>
        <name>L-glutamine</name>
        <dbReference type="ChEBI" id="CHEBI:58359"/>
    </ligand>
</feature>